<comment type="caution">
    <text evidence="2">The sequence shown here is derived from an EMBL/GenBank/DDBJ whole genome shotgun (WGS) entry which is preliminary data.</text>
</comment>
<feature type="compositionally biased region" description="Basic and acidic residues" evidence="1">
    <location>
        <begin position="36"/>
        <end position="47"/>
    </location>
</feature>
<organism evidence="2 3">
    <name type="scientific">Carnegiea gigantea</name>
    <dbReference type="NCBI Taxonomy" id="171969"/>
    <lineage>
        <taxon>Eukaryota</taxon>
        <taxon>Viridiplantae</taxon>
        <taxon>Streptophyta</taxon>
        <taxon>Embryophyta</taxon>
        <taxon>Tracheophyta</taxon>
        <taxon>Spermatophyta</taxon>
        <taxon>Magnoliopsida</taxon>
        <taxon>eudicotyledons</taxon>
        <taxon>Gunneridae</taxon>
        <taxon>Pentapetalae</taxon>
        <taxon>Caryophyllales</taxon>
        <taxon>Cactineae</taxon>
        <taxon>Cactaceae</taxon>
        <taxon>Cactoideae</taxon>
        <taxon>Echinocereeae</taxon>
        <taxon>Carnegiea</taxon>
    </lineage>
</organism>
<reference evidence="2" key="1">
    <citation type="submission" date="2022-04" db="EMBL/GenBank/DDBJ databases">
        <title>Carnegiea gigantea Genome sequencing and assembly v2.</title>
        <authorList>
            <person name="Copetti D."/>
            <person name="Sanderson M.J."/>
            <person name="Burquez A."/>
            <person name="Wojciechowski M.F."/>
        </authorList>
    </citation>
    <scope>NUCLEOTIDE SEQUENCE</scope>
    <source>
        <strain evidence="2">SGP5-SGP5p</strain>
        <tissue evidence="2">Aerial part</tissue>
    </source>
</reference>
<feature type="region of interest" description="Disordered" evidence="1">
    <location>
        <begin position="1"/>
        <end position="47"/>
    </location>
</feature>
<name>A0A9Q1GNX1_9CARY</name>
<sequence length="217" mass="24914">MEVTNRPPMRAVIRGRGCGAEATNPLEPRPGFFEDEEHKEPGGEPDVMEDREAKQFFSSLKEKDLVTWSTLVAGPCTYWIPSRSQLTSRRLPHLSELSLWYIRKGIQFYSLKAGIDSRWLLGILLMSLYSKWVGCLLKSLAIFFHIGQAETVDYAFHAIGNVPRIAINSEKLTWNHRKCERNFKFCKMSIQIFPHSTASLLWVSLSVWYKDMGPIAF</sequence>
<evidence type="ECO:0000313" key="3">
    <source>
        <dbReference type="Proteomes" id="UP001153076"/>
    </source>
</evidence>
<keyword evidence="3" id="KW-1185">Reference proteome</keyword>
<proteinExistence type="predicted"/>
<evidence type="ECO:0000256" key="1">
    <source>
        <dbReference type="SAM" id="MobiDB-lite"/>
    </source>
</evidence>
<protein>
    <submittedName>
        <fullName evidence="2">Uncharacterized protein</fullName>
    </submittedName>
</protein>
<gene>
    <name evidence="2" type="ORF">Cgig2_017308</name>
</gene>
<accession>A0A9Q1GNX1</accession>
<dbReference type="Proteomes" id="UP001153076">
    <property type="component" value="Unassembled WGS sequence"/>
</dbReference>
<evidence type="ECO:0000313" key="2">
    <source>
        <dbReference type="EMBL" id="KAJ8424792.1"/>
    </source>
</evidence>
<dbReference type="AlphaFoldDB" id="A0A9Q1GNX1"/>
<dbReference type="EMBL" id="JAKOGI010001603">
    <property type="protein sequence ID" value="KAJ8424792.1"/>
    <property type="molecule type" value="Genomic_DNA"/>
</dbReference>